<dbReference type="EMBL" id="CP040396">
    <property type="protein sequence ID" value="QCT02447.1"/>
    <property type="molecule type" value="Genomic_DNA"/>
</dbReference>
<dbReference type="InterPro" id="IPR052580">
    <property type="entry name" value="Lipid_Hydrolase"/>
</dbReference>
<feature type="active site" description="Nucleophile" evidence="2">
    <location>
        <position position="38"/>
    </location>
</feature>
<dbReference type="Pfam" id="PF01734">
    <property type="entry name" value="Patatin"/>
    <property type="match status" value="1"/>
</dbReference>
<feature type="short sequence motif" description="DGA/G" evidence="2">
    <location>
        <begin position="193"/>
        <end position="195"/>
    </location>
</feature>
<evidence type="ECO:0000256" key="1">
    <source>
        <dbReference type="ARBA" id="ARBA00023098"/>
    </source>
</evidence>
<dbReference type="PROSITE" id="PS51635">
    <property type="entry name" value="PNPLA"/>
    <property type="match status" value="1"/>
</dbReference>
<name>A0A4P8XIL3_9BACL</name>
<organism evidence="4 5">
    <name type="scientific">Paenibacillus algicola</name>
    <dbReference type="NCBI Taxonomy" id="2565926"/>
    <lineage>
        <taxon>Bacteria</taxon>
        <taxon>Bacillati</taxon>
        <taxon>Bacillota</taxon>
        <taxon>Bacilli</taxon>
        <taxon>Bacillales</taxon>
        <taxon>Paenibacillaceae</taxon>
        <taxon>Paenibacillus</taxon>
    </lineage>
</organism>
<dbReference type="PANTHER" id="PTHR46394">
    <property type="entry name" value="ANNEXIN"/>
    <property type="match status" value="1"/>
</dbReference>
<dbReference type="OrthoDB" id="9770965at2"/>
<keyword evidence="2" id="KW-0442">Lipid degradation</keyword>
<evidence type="ECO:0000313" key="4">
    <source>
        <dbReference type="EMBL" id="QCT02447.1"/>
    </source>
</evidence>
<dbReference type="SUPFAM" id="SSF52151">
    <property type="entry name" value="FabD/lysophospholipase-like"/>
    <property type="match status" value="1"/>
</dbReference>
<dbReference type="GO" id="GO:0016042">
    <property type="term" value="P:lipid catabolic process"/>
    <property type="evidence" value="ECO:0007669"/>
    <property type="project" value="UniProtKB-UniRule"/>
</dbReference>
<gene>
    <name evidence="4" type="ORF">E6C60_1732</name>
</gene>
<dbReference type="InterPro" id="IPR016035">
    <property type="entry name" value="Acyl_Trfase/lysoPLipase"/>
</dbReference>
<dbReference type="RefSeq" id="WP_138225469.1">
    <property type="nucleotide sequence ID" value="NZ_CP040396.1"/>
</dbReference>
<keyword evidence="1 2" id="KW-0443">Lipid metabolism</keyword>
<evidence type="ECO:0000259" key="3">
    <source>
        <dbReference type="PROSITE" id="PS51635"/>
    </source>
</evidence>
<dbReference type="KEGG" id="palo:E6C60_1732"/>
<accession>A0A4P8XIL3</accession>
<feature type="short sequence motif" description="GXGXXG" evidence="2">
    <location>
        <begin position="9"/>
        <end position="14"/>
    </location>
</feature>
<evidence type="ECO:0000313" key="5">
    <source>
        <dbReference type="Proteomes" id="UP000300879"/>
    </source>
</evidence>
<sequence>MDINAVFEGGGVKGISLAGAVKAAELQGITFKRVAGTSSGSIVASVLAAGYTADEMKHIIKNMPFERLLVRAPFFDTAFVGPALRVLLKKGLYSGEALEQWVRSLLLAKGIVTFSDIPAGKLYIVASDITNGKLLVLPDDLRNYGINPATFPVAKAVRMSCSIPYFFDPVILRLIGEPARGKAFNEQFVYIVDGGLLSNFPLWLFDRKRKGTGLSKPPPVVGFQMVGKHAEEPHKITGPFSMLSAMFDTMLSAHDERYIEKENRNRTIKIPTLGIGTTHFDLSEAESEALYQSGLMAGTQFFKEWIPQ</sequence>
<dbReference type="AlphaFoldDB" id="A0A4P8XIL3"/>
<dbReference type="InterPro" id="IPR002641">
    <property type="entry name" value="PNPLA_dom"/>
</dbReference>
<keyword evidence="2" id="KW-0378">Hydrolase</keyword>
<feature type="domain" description="PNPLA" evidence="3">
    <location>
        <begin position="5"/>
        <end position="206"/>
    </location>
</feature>
<reference evidence="4 5" key="1">
    <citation type="submission" date="2019-05" db="EMBL/GenBank/DDBJ databases">
        <authorList>
            <person name="Chen C."/>
        </authorList>
    </citation>
    <scope>NUCLEOTIDE SEQUENCE [LARGE SCALE GENOMIC DNA]</scope>
    <source>
        <strain evidence="4 5">HB172198</strain>
    </source>
</reference>
<feature type="active site" description="Proton acceptor" evidence="2">
    <location>
        <position position="193"/>
    </location>
</feature>
<proteinExistence type="predicted"/>
<keyword evidence="5" id="KW-1185">Reference proteome</keyword>
<feature type="short sequence motif" description="GXSXG" evidence="2">
    <location>
        <begin position="36"/>
        <end position="40"/>
    </location>
</feature>
<dbReference type="Proteomes" id="UP000300879">
    <property type="component" value="Chromosome"/>
</dbReference>
<dbReference type="Gene3D" id="3.40.1090.10">
    <property type="entry name" value="Cytosolic phospholipase A2 catalytic domain"/>
    <property type="match status" value="2"/>
</dbReference>
<protein>
    <submittedName>
        <fullName evidence="4">Patatin</fullName>
    </submittedName>
</protein>
<dbReference type="GO" id="GO:0016787">
    <property type="term" value="F:hydrolase activity"/>
    <property type="evidence" value="ECO:0007669"/>
    <property type="project" value="UniProtKB-UniRule"/>
</dbReference>
<dbReference type="PANTHER" id="PTHR46394:SF1">
    <property type="entry name" value="PNPLA DOMAIN-CONTAINING PROTEIN"/>
    <property type="match status" value="1"/>
</dbReference>
<dbReference type="CDD" id="cd07207">
    <property type="entry name" value="Pat_ExoU_VipD_like"/>
    <property type="match status" value="1"/>
</dbReference>
<evidence type="ECO:0000256" key="2">
    <source>
        <dbReference type="PROSITE-ProRule" id="PRU01161"/>
    </source>
</evidence>